<dbReference type="InterPro" id="IPR029026">
    <property type="entry name" value="tRNA_m1G_MTases_N"/>
</dbReference>
<keyword evidence="3" id="KW-0698">rRNA processing</keyword>
<dbReference type="InterPro" id="IPR047261">
    <property type="entry name" value="MRM1_MeTrfase_dom"/>
</dbReference>
<dbReference type="GO" id="GO:0005739">
    <property type="term" value="C:mitochondrion"/>
    <property type="evidence" value="ECO:0007669"/>
    <property type="project" value="UniProtKB-SubCell"/>
</dbReference>
<dbReference type="InterPro" id="IPR004441">
    <property type="entry name" value="rRNA_MeTrfase_TrmH"/>
</dbReference>
<comment type="similarity">
    <text evidence="2">Belongs to the class IV-like SAM-binding methyltransferase superfamily. RNA methyltransferase TrmH family.</text>
</comment>
<gene>
    <name evidence="12" type="ORF">g.13798</name>
</gene>
<dbReference type="InterPro" id="IPR013123">
    <property type="entry name" value="SpoU_subst-bd"/>
</dbReference>
<dbReference type="InterPro" id="IPR029028">
    <property type="entry name" value="Alpha/beta_knot_MTases"/>
</dbReference>
<dbReference type="Gene3D" id="3.40.1280.10">
    <property type="match status" value="1"/>
</dbReference>
<dbReference type="CDD" id="cd18105">
    <property type="entry name" value="SpoU-like_MRM1"/>
    <property type="match status" value="1"/>
</dbReference>
<evidence type="ECO:0000256" key="4">
    <source>
        <dbReference type="ARBA" id="ARBA00022603"/>
    </source>
</evidence>
<dbReference type="SUPFAM" id="SSF55315">
    <property type="entry name" value="L30e-like"/>
    <property type="match status" value="1"/>
</dbReference>
<keyword evidence="5" id="KW-0808">Transferase</keyword>
<evidence type="ECO:0000256" key="5">
    <source>
        <dbReference type="ARBA" id="ARBA00022679"/>
    </source>
</evidence>
<dbReference type="NCBIfam" id="TIGR00186">
    <property type="entry name" value="rRNA_methyl_3"/>
    <property type="match status" value="1"/>
</dbReference>
<name>A0A1D2A9P8_AUXPR</name>
<feature type="region of interest" description="Disordered" evidence="10">
    <location>
        <begin position="35"/>
        <end position="122"/>
    </location>
</feature>
<organism evidence="12">
    <name type="scientific">Auxenochlorella protothecoides</name>
    <name type="common">Green microalga</name>
    <name type="synonym">Chlorella protothecoides</name>
    <dbReference type="NCBI Taxonomy" id="3075"/>
    <lineage>
        <taxon>Eukaryota</taxon>
        <taxon>Viridiplantae</taxon>
        <taxon>Chlorophyta</taxon>
        <taxon>core chlorophytes</taxon>
        <taxon>Trebouxiophyceae</taxon>
        <taxon>Chlorellales</taxon>
        <taxon>Chlorellaceae</taxon>
        <taxon>Auxenochlorella</taxon>
    </lineage>
</organism>
<evidence type="ECO:0000256" key="2">
    <source>
        <dbReference type="ARBA" id="ARBA00007228"/>
    </source>
</evidence>
<evidence type="ECO:0000256" key="3">
    <source>
        <dbReference type="ARBA" id="ARBA00022552"/>
    </source>
</evidence>
<evidence type="ECO:0000256" key="8">
    <source>
        <dbReference type="ARBA" id="ARBA00023128"/>
    </source>
</evidence>
<evidence type="ECO:0000256" key="6">
    <source>
        <dbReference type="ARBA" id="ARBA00022691"/>
    </source>
</evidence>
<keyword evidence="6" id="KW-0949">S-adenosyl-L-methionine</keyword>
<dbReference type="SMART" id="SM00967">
    <property type="entry name" value="SpoU_sub_bind"/>
    <property type="match status" value="1"/>
</dbReference>
<dbReference type="AlphaFoldDB" id="A0A1D2A9P8"/>
<evidence type="ECO:0000256" key="7">
    <source>
        <dbReference type="ARBA" id="ARBA00022946"/>
    </source>
</evidence>
<dbReference type="Pfam" id="PF00588">
    <property type="entry name" value="SpoU_methylase"/>
    <property type="match status" value="1"/>
</dbReference>
<keyword evidence="8" id="KW-0496">Mitochondrion</keyword>
<protein>
    <recommendedName>
        <fullName evidence="9">rRNA methyltransferase 1, mitochondrial</fullName>
    </recommendedName>
</protein>
<dbReference type="GO" id="GO:0003723">
    <property type="term" value="F:RNA binding"/>
    <property type="evidence" value="ECO:0007669"/>
    <property type="project" value="InterPro"/>
</dbReference>
<evidence type="ECO:0000256" key="9">
    <source>
        <dbReference type="ARBA" id="ARBA00034881"/>
    </source>
</evidence>
<dbReference type="SUPFAM" id="SSF75217">
    <property type="entry name" value="alpha/beta knot"/>
    <property type="match status" value="1"/>
</dbReference>
<reference evidence="12" key="1">
    <citation type="submission" date="2015-08" db="EMBL/GenBank/DDBJ databases">
        <authorList>
            <person name="Babu N.S."/>
            <person name="Beckwith C.J."/>
            <person name="Beseler K.G."/>
            <person name="Brison A."/>
            <person name="Carone J.V."/>
            <person name="Caskin T.P."/>
            <person name="Diamond M."/>
            <person name="Durham M.E."/>
            <person name="Foxe J.M."/>
            <person name="Go M."/>
            <person name="Henderson B.A."/>
            <person name="Jones I.B."/>
            <person name="McGettigan J.A."/>
            <person name="Micheletti S.J."/>
            <person name="Nasrallah M.E."/>
            <person name="Ortiz D."/>
            <person name="Piller C.R."/>
            <person name="Privatt S.R."/>
            <person name="Schneider S.L."/>
            <person name="Sharp S."/>
            <person name="Smith T.C."/>
            <person name="Stanton J.D."/>
            <person name="Ullery H.E."/>
            <person name="Wilson R.J."/>
            <person name="Serrano M.G."/>
            <person name="Buck G."/>
            <person name="Lee V."/>
            <person name="Wang Y."/>
            <person name="Carvalho R."/>
            <person name="Voegtly L."/>
            <person name="Shi R."/>
            <person name="Duckworth R."/>
            <person name="Johnson A."/>
            <person name="Loviza R."/>
            <person name="Walstead R."/>
            <person name="Shah Z."/>
            <person name="Kiflezghi M."/>
            <person name="Wade K."/>
            <person name="Ball S.L."/>
            <person name="Bradley K.W."/>
            <person name="Asai D.J."/>
            <person name="Bowman C.A."/>
            <person name="Russell D.A."/>
            <person name="Pope W.H."/>
            <person name="Jacobs-Sera D."/>
            <person name="Hendrix R.W."/>
            <person name="Hatfull G.F."/>
        </authorList>
    </citation>
    <scope>NUCLEOTIDE SEQUENCE</scope>
</reference>
<feature type="compositionally biased region" description="Polar residues" evidence="10">
    <location>
        <begin position="108"/>
        <end position="119"/>
    </location>
</feature>
<dbReference type="PANTHER" id="PTHR46103:SF1">
    <property type="entry name" value="RRNA METHYLTRANSFERASE 1, MITOCHONDRIAL"/>
    <property type="match status" value="1"/>
</dbReference>
<dbReference type="GO" id="GO:0016435">
    <property type="term" value="F:rRNA (guanine) methyltransferase activity"/>
    <property type="evidence" value="ECO:0007669"/>
    <property type="project" value="TreeGrafter"/>
</dbReference>
<keyword evidence="7" id="KW-0809">Transit peptide</keyword>
<dbReference type="InterPro" id="IPR047182">
    <property type="entry name" value="MRM1"/>
</dbReference>
<dbReference type="EMBL" id="GDKF01002959">
    <property type="protein sequence ID" value="JAT75663.1"/>
    <property type="molecule type" value="Transcribed_RNA"/>
</dbReference>
<feature type="compositionally biased region" description="Basic and acidic residues" evidence="10">
    <location>
        <begin position="93"/>
        <end position="104"/>
    </location>
</feature>
<evidence type="ECO:0000313" key="12">
    <source>
        <dbReference type="EMBL" id="JAT75663.1"/>
    </source>
</evidence>
<feature type="compositionally biased region" description="Basic and acidic residues" evidence="10">
    <location>
        <begin position="70"/>
        <end position="84"/>
    </location>
</feature>
<keyword evidence="4" id="KW-0489">Methyltransferase</keyword>
<evidence type="ECO:0000259" key="11">
    <source>
        <dbReference type="SMART" id="SM00967"/>
    </source>
</evidence>
<comment type="subcellular location">
    <subcellularLocation>
        <location evidence="1">Mitochondrion</location>
    </subcellularLocation>
</comment>
<evidence type="ECO:0000256" key="1">
    <source>
        <dbReference type="ARBA" id="ARBA00004173"/>
    </source>
</evidence>
<proteinExistence type="inferred from homology"/>
<feature type="domain" description="RNA 2-O ribose methyltransferase substrate binding" evidence="11">
    <location>
        <begin position="150"/>
        <end position="232"/>
    </location>
</feature>
<dbReference type="Pfam" id="PF08032">
    <property type="entry name" value="SpoU_sub_bind"/>
    <property type="match status" value="1"/>
</dbReference>
<accession>A0A1D2A9P8</accession>
<evidence type="ECO:0000256" key="10">
    <source>
        <dbReference type="SAM" id="MobiDB-lite"/>
    </source>
</evidence>
<dbReference type="InterPro" id="IPR001537">
    <property type="entry name" value="SpoU_MeTrfase"/>
</dbReference>
<dbReference type="PANTHER" id="PTHR46103">
    <property type="entry name" value="RRNA METHYLTRANSFERASE 1, MITOCHONDRIAL"/>
    <property type="match status" value="1"/>
</dbReference>
<sequence length="405" mass="42989">MNHAMAVSGLLGRGVLQAVAFQRIPWSRHLTTAAPHSEGFRRRSSYFDSPVEPYDERPDWRGSRPGPPDTYRDRGQGYKGERNDGPPSRYKRGSRDNRYTDRPPRRSNGYSGARQSSPGGINWRERKEEARQGMPPSSGALLKEGWQGEVLYGVSPVLAALTAGRREIHALHIQQDIDGSARKDSVVLNRAREAAQAIGCPVFLASKHDLNLLADNRPHQGLMLDCSPLEFIDIADLPPPPSAQDAGPVWLCLDEVTDPQNFGAALRSAFFLGAAGVLTCARNSSPLSGVVSKASAGAMELFPVHSCRNLPATLAAARGAGWRVLGADGGAEAQACTGVAPGAPTLLVMGSEGAGLRTNVRRACEALVRIPGGAGAAQVESLNVSVATGILLHHLLQPGAAEAGQ</sequence>
<dbReference type="InterPro" id="IPR029064">
    <property type="entry name" value="Ribosomal_eL30-like_sf"/>
</dbReference>
<dbReference type="Gene3D" id="3.30.1330.30">
    <property type="match status" value="1"/>
</dbReference>